<name>K6ZS35_9ALTE</name>
<dbReference type="OrthoDB" id="9780903at2"/>
<gene>
    <name evidence="6" type="ORF">GPLA_2212</name>
</gene>
<keyword evidence="2" id="KW-0479">Metal-binding</keyword>
<dbReference type="CDD" id="cd02909">
    <property type="entry name" value="cupin_pirin_N"/>
    <property type="match status" value="1"/>
</dbReference>
<dbReference type="CDD" id="cd02247">
    <property type="entry name" value="cupin_pirin_C"/>
    <property type="match status" value="1"/>
</dbReference>
<dbReference type="Proteomes" id="UP000006322">
    <property type="component" value="Unassembled WGS sequence"/>
</dbReference>
<feature type="domain" description="Pirin C-terminal" evidence="5">
    <location>
        <begin position="182"/>
        <end position="284"/>
    </location>
</feature>
<organism evidence="6 7">
    <name type="scientific">Paraglaciecola polaris LMG 21857</name>
    <dbReference type="NCBI Taxonomy" id="1129793"/>
    <lineage>
        <taxon>Bacteria</taxon>
        <taxon>Pseudomonadati</taxon>
        <taxon>Pseudomonadota</taxon>
        <taxon>Gammaproteobacteria</taxon>
        <taxon>Alteromonadales</taxon>
        <taxon>Alteromonadaceae</taxon>
        <taxon>Paraglaciecola</taxon>
    </lineage>
</organism>
<reference evidence="7" key="1">
    <citation type="journal article" date="2014" name="Environ. Microbiol.">
        <title>Comparative genomics of the marine bacterial genus Glaciecola reveals the high degree of genomic diversity and genomic characteristic for cold adaptation.</title>
        <authorList>
            <person name="Qin Q.L."/>
            <person name="Xie B.B."/>
            <person name="Yu Y."/>
            <person name="Shu Y.L."/>
            <person name="Rong J.C."/>
            <person name="Zhang Y.J."/>
            <person name="Zhao D.L."/>
            <person name="Chen X.L."/>
            <person name="Zhang X.Y."/>
            <person name="Chen B."/>
            <person name="Zhou B.C."/>
            <person name="Zhang Y.Z."/>
        </authorList>
    </citation>
    <scope>NUCLEOTIDE SEQUENCE [LARGE SCALE GENOMIC DNA]</scope>
    <source>
        <strain evidence="7">LMG 21857</strain>
    </source>
</reference>
<dbReference type="PANTHER" id="PTHR43594:SF1">
    <property type="entry name" value="QUERCETIN 2,3-DIOXYGENASE PA2418-RELATED"/>
    <property type="match status" value="1"/>
</dbReference>
<dbReference type="InterPro" id="IPR053186">
    <property type="entry name" value="QDO-related"/>
</dbReference>
<dbReference type="AlphaFoldDB" id="K6ZS35"/>
<feature type="binding site" evidence="2">
    <location>
        <position position="105"/>
    </location>
    <ligand>
        <name>Fe cation</name>
        <dbReference type="ChEBI" id="CHEBI:24875"/>
    </ligand>
</feature>
<evidence type="ECO:0000259" key="4">
    <source>
        <dbReference type="Pfam" id="PF02678"/>
    </source>
</evidence>
<feature type="binding site" evidence="2">
    <location>
        <position position="63"/>
    </location>
    <ligand>
        <name>Fe cation</name>
        <dbReference type="ChEBI" id="CHEBI:24875"/>
    </ligand>
</feature>
<dbReference type="InterPro" id="IPR012093">
    <property type="entry name" value="Pirin"/>
</dbReference>
<evidence type="ECO:0000313" key="7">
    <source>
        <dbReference type="Proteomes" id="UP000006322"/>
    </source>
</evidence>
<dbReference type="RefSeq" id="WP_007104900.1">
    <property type="nucleotide sequence ID" value="NZ_BAER01000047.1"/>
</dbReference>
<comment type="cofactor">
    <cofactor evidence="2">
        <name>Fe cation</name>
        <dbReference type="ChEBI" id="CHEBI:24875"/>
    </cofactor>
    <text evidence="2">Binds 1 Fe cation per subunit.</text>
</comment>
<dbReference type="PIRSF" id="PIRSF006232">
    <property type="entry name" value="Pirin"/>
    <property type="match status" value="1"/>
</dbReference>
<dbReference type="EMBL" id="BAER01000047">
    <property type="protein sequence ID" value="GAC33117.1"/>
    <property type="molecule type" value="Genomic_DNA"/>
</dbReference>
<feature type="binding site" evidence="2">
    <location>
        <position position="61"/>
    </location>
    <ligand>
        <name>Fe cation</name>
        <dbReference type="ChEBI" id="CHEBI:24875"/>
    </ligand>
</feature>
<sequence>MKSITALINAPSAHWVGNGFPVKSLFSYDNQAAQMSPFLLLDYAGPMHFPGDGVKRGVGVHPHRGFETVTIVYKGEVEHKDSTGKGGVIGPGDVQWMTAGAGILHEEFHSQRFSQSGGELQMVQLWVNLPKVAKMAPPGYQGIVKDAIPNVSLPKNAGSIRIIAGEFDEHLGPATTHSPMNVWDMRLNAGSESNFTLSQGWGAAVVVLEGAVSVNGSEPATETNMVVLSRQQTGITLRTEQSSLVLLLSGDPINEPVVGHGPFVMNTKAEIVQAFNDLKEGQFGRL</sequence>
<feature type="domain" description="Pirin N-terminal" evidence="4">
    <location>
        <begin position="22"/>
        <end position="127"/>
    </location>
</feature>
<dbReference type="Pfam" id="PF05726">
    <property type="entry name" value="Pirin_C"/>
    <property type="match status" value="1"/>
</dbReference>
<evidence type="ECO:0000256" key="1">
    <source>
        <dbReference type="ARBA" id="ARBA00008416"/>
    </source>
</evidence>
<evidence type="ECO:0000313" key="6">
    <source>
        <dbReference type="EMBL" id="GAC33117.1"/>
    </source>
</evidence>
<evidence type="ECO:0000259" key="5">
    <source>
        <dbReference type="Pfam" id="PF05726"/>
    </source>
</evidence>
<comment type="similarity">
    <text evidence="1 3">Belongs to the pirin family.</text>
</comment>
<dbReference type="InterPro" id="IPR014710">
    <property type="entry name" value="RmlC-like_jellyroll"/>
</dbReference>
<feature type="binding site" evidence="2">
    <location>
        <position position="107"/>
    </location>
    <ligand>
        <name>Fe cation</name>
        <dbReference type="ChEBI" id="CHEBI:24875"/>
    </ligand>
</feature>
<dbReference type="Gene3D" id="2.60.120.10">
    <property type="entry name" value="Jelly Rolls"/>
    <property type="match status" value="2"/>
</dbReference>
<dbReference type="Pfam" id="PF02678">
    <property type="entry name" value="Pirin"/>
    <property type="match status" value="1"/>
</dbReference>
<comment type="caution">
    <text evidence="6">The sequence shown here is derived from an EMBL/GenBank/DDBJ whole genome shotgun (WGS) entry which is preliminary data.</text>
</comment>
<evidence type="ECO:0000256" key="2">
    <source>
        <dbReference type="PIRSR" id="PIRSR006232-1"/>
    </source>
</evidence>
<evidence type="ECO:0000256" key="3">
    <source>
        <dbReference type="RuleBase" id="RU003457"/>
    </source>
</evidence>
<dbReference type="SUPFAM" id="SSF51182">
    <property type="entry name" value="RmlC-like cupins"/>
    <property type="match status" value="1"/>
</dbReference>
<dbReference type="InterPro" id="IPR003829">
    <property type="entry name" value="Pirin_N_dom"/>
</dbReference>
<dbReference type="InterPro" id="IPR008778">
    <property type="entry name" value="Pirin_C_dom"/>
</dbReference>
<dbReference type="PANTHER" id="PTHR43594">
    <property type="entry name" value="QUERCETIN 2,3-DIOXYGENASE"/>
    <property type="match status" value="1"/>
</dbReference>
<keyword evidence="7" id="KW-1185">Reference proteome</keyword>
<dbReference type="InterPro" id="IPR011051">
    <property type="entry name" value="RmlC_Cupin_sf"/>
</dbReference>
<proteinExistence type="inferred from homology"/>
<protein>
    <submittedName>
        <fullName evidence="6">Pirin-like protein CC_0481</fullName>
    </submittedName>
</protein>
<keyword evidence="2" id="KW-0408">Iron</keyword>
<accession>K6ZS35</accession>
<dbReference type="GO" id="GO:0046872">
    <property type="term" value="F:metal ion binding"/>
    <property type="evidence" value="ECO:0007669"/>
    <property type="project" value="UniProtKB-KW"/>
</dbReference>